<keyword evidence="6" id="KW-0732">Signal</keyword>
<evidence type="ECO:0000313" key="9">
    <source>
        <dbReference type="Proteomes" id="UP000451233"/>
    </source>
</evidence>
<feature type="domain" description="Histidine kinase" evidence="7">
    <location>
        <begin position="492"/>
        <end position="730"/>
    </location>
</feature>
<keyword evidence="5" id="KW-0472">Membrane</keyword>
<dbReference type="InterPro" id="IPR011623">
    <property type="entry name" value="7TMR_DISM_rcpt_extracell_dom1"/>
</dbReference>
<dbReference type="EMBL" id="WVHS01000001">
    <property type="protein sequence ID" value="MXV14608.1"/>
    <property type="molecule type" value="Genomic_DNA"/>
</dbReference>
<dbReference type="InterPro" id="IPR011622">
    <property type="entry name" value="7TMR_DISM_rcpt_extracell_dom2"/>
</dbReference>
<reference evidence="8 9" key="1">
    <citation type="submission" date="2019-11" db="EMBL/GenBank/DDBJ databases">
        <title>Pedobacter sp. HMF7056 Genome sequencing and assembly.</title>
        <authorList>
            <person name="Kang H."/>
            <person name="Kim H."/>
            <person name="Joh K."/>
        </authorList>
    </citation>
    <scope>NUCLEOTIDE SEQUENCE [LARGE SCALE GENOMIC DNA]</scope>
    <source>
        <strain evidence="8 9">HMF7056</strain>
    </source>
</reference>
<dbReference type="SMART" id="SM00388">
    <property type="entry name" value="HisKA"/>
    <property type="match status" value="1"/>
</dbReference>
<dbReference type="Pfam" id="PF07695">
    <property type="entry name" value="7TMR-DISM_7TM"/>
    <property type="match status" value="1"/>
</dbReference>
<dbReference type="Pfam" id="PF00512">
    <property type="entry name" value="HisKA"/>
    <property type="match status" value="1"/>
</dbReference>
<feature type="transmembrane region" description="Helical" evidence="5">
    <location>
        <begin position="264"/>
        <end position="285"/>
    </location>
</feature>
<dbReference type="PANTHER" id="PTHR43065">
    <property type="entry name" value="SENSOR HISTIDINE KINASE"/>
    <property type="match status" value="1"/>
</dbReference>
<comment type="caution">
    <text evidence="8">The sequence shown here is derived from an EMBL/GenBank/DDBJ whole genome shotgun (WGS) entry which is preliminary data.</text>
</comment>
<feature type="signal peptide" evidence="6">
    <location>
        <begin position="1"/>
        <end position="25"/>
    </location>
</feature>
<feature type="transmembrane region" description="Helical" evidence="5">
    <location>
        <begin position="328"/>
        <end position="350"/>
    </location>
</feature>
<keyword evidence="9" id="KW-1185">Reference proteome</keyword>
<evidence type="ECO:0000256" key="6">
    <source>
        <dbReference type="SAM" id="SignalP"/>
    </source>
</evidence>
<feature type="transmembrane region" description="Helical" evidence="5">
    <location>
        <begin position="297"/>
        <end position="316"/>
    </location>
</feature>
<dbReference type="InterPro" id="IPR003661">
    <property type="entry name" value="HisK_dim/P_dom"/>
</dbReference>
<dbReference type="SMART" id="SM00387">
    <property type="entry name" value="HATPase_c"/>
    <property type="match status" value="1"/>
</dbReference>
<evidence type="ECO:0000256" key="3">
    <source>
        <dbReference type="ARBA" id="ARBA00022553"/>
    </source>
</evidence>
<accession>A0A7K1XUY6</accession>
<dbReference type="RefSeq" id="WP_160905569.1">
    <property type="nucleotide sequence ID" value="NZ_WVHS01000001.1"/>
</dbReference>
<keyword evidence="4" id="KW-0175">Coiled coil</keyword>
<dbReference type="PRINTS" id="PR00344">
    <property type="entry name" value="BCTRLSENSOR"/>
</dbReference>
<dbReference type="PROSITE" id="PS50109">
    <property type="entry name" value="HIS_KIN"/>
    <property type="match status" value="1"/>
</dbReference>
<feature type="chain" id="PRO_5029570704" description="histidine kinase" evidence="6">
    <location>
        <begin position="26"/>
        <end position="730"/>
    </location>
</feature>
<comment type="catalytic activity">
    <reaction evidence="1">
        <text>ATP + protein L-histidine = ADP + protein N-phospho-L-histidine.</text>
        <dbReference type="EC" id="2.7.13.3"/>
    </reaction>
</comment>
<keyword evidence="5" id="KW-0812">Transmembrane</keyword>
<feature type="transmembrane region" description="Helical" evidence="5">
    <location>
        <begin position="362"/>
        <end position="383"/>
    </location>
</feature>
<dbReference type="InterPro" id="IPR004358">
    <property type="entry name" value="Sig_transdc_His_kin-like_C"/>
</dbReference>
<feature type="coiled-coil region" evidence="4">
    <location>
        <begin position="416"/>
        <end position="465"/>
    </location>
</feature>
<evidence type="ECO:0000259" key="7">
    <source>
        <dbReference type="PROSITE" id="PS50109"/>
    </source>
</evidence>
<dbReference type="Gene3D" id="2.60.40.2380">
    <property type="match status" value="1"/>
</dbReference>
<sequence>MKILYHLLKLPALFLLFTGSTGSYAQQHWPPAYQLTADTARVVRLPDSNWQMLADPGGKLTINTVNDPVNTTRFHLNNTSEKGFSFDINTYWQRYQLRSTLPKDTRIAIPEGTTDATVYYSVNNGPWTAMRTGAIVPYSQRDGLKEMSAVIVPVPAGSTVRIYEQNHFNYAFSQSNRLVAMFRFADQVIADTYIDNAGRESVLMTESFLMGIVLFAVVLNLFFFYSIRERVYLFYGILLLAGGLRIYNGLFMPAYRENPVFTHYWFIFLFVIQFFSFIQTNRHFVKLGSFYPRWDKFLFTLSFFPVILYLVANLVLPQVKPGWITPGNTLYGLVSFIVMICMAVTLALFIPRKDTNSRQYVISVLPLTFWILAGHIISVFPRWPFSLWAAKWNQVLNALCIGWLLLIFTWALILRFSKLRQENAQKEIEKERLAREKEQERNELIARQKIELEQQVQERTAALKESLVSLQTTQSQLIQSEKMASLGELTAGIAHEIQNPLNFVNNFSEVSIELLDELQEEAETGNKDEVIAIAHDLKQNLDKINHHGKRADSIVKGMLQHSRSAGGQKELVNVNALAEEYFRLSYHGIRSKNKTFNARLETDLDEAAPKIEVSPQDLGRVFLNLFNNAFYSVGKKKDGDANYDAVVKVTTSATGKHLEIRVYDNGLGIPDAIKDKIMQPFFTTKPTGEGTGLGLSLSYDIIVKGHGGQLTLNTVEGEFAEWVVWLPVRH</sequence>
<dbReference type="Proteomes" id="UP000451233">
    <property type="component" value="Unassembled WGS sequence"/>
</dbReference>
<evidence type="ECO:0000256" key="5">
    <source>
        <dbReference type="SAM" id="Phobius"/>
    </source>
</evidence>
<proteinExistence type="predicted"/>
<dbReference type="PANTHER" id="PTHR43065:SF42">
    <property type="entry name" value="TWO-COMPONENT SENSOR PPRA"/>
    <property type="match status" value="1"/>
</dbReference>
<feature type="transmembrane region" description="Helical" evidence="5">
    <location>
        <begin position="208"/>
        <end position="225"/>
    </location>
</feature>
<feature type="transmembrane region" description="Helical" evidence="5">
    <location>
        <begin position="232"/>
        <end position="252"/>
    </location>
</feature>
<dbReference type="GO" id="GO:0000155">
    <property type="term" value="F:phosphorelay sensor kinase activity"/>
    <property type="evidence" value="ECO:0007669"/>
    <property type="project" value="InterPro"/>
</dbReference>
<evidence type="ECO:0000313" key="8">
    <source>
        <dbReference type="EMBL" id="MXV14608.1"/>
    </source>
</evidence>
<keyword evidence="5" id="KW-1133">Transmembrane helix</keyword>
<dbReference type="CDD" id="cd00082">
    <property type="entry name" value="HisKA"/>
    <property type="match status" value="1"/>
</dbReference>
<dbReference type="Pfam" id="PF02518">
    <property type="entry name" value="HATPase_c"/>
    <property type="match status" value="1"/>
</dbReference>
<dbReference type="Gene3D" id="1.10.287.130">
    <property type="match status" value="1"/>
</dbReference>
<keyword evidence="3" id="KW-0597">Phosphoprotein</keyword>
<dbReference type="InterPro" id="IPR003594">
    <property type="entry name" value="HATPase_dom"/>
</dbReference>
<dbReference type="SUPFAM" id="SSF47384">
    <property type="entry name" value="Homodimeric domain of signal transducing histidine kinase"/>
    <property type="match status" value="1"/>
</dbReference>
<protein>
    <recommendedName>
        <fullName evidence="2">histidine kinase</fullName>
        <ecNumber evidence="2">2.7.13.3</ecNumber>
    </recommendedName>
</protein>
<dbReference type="SUPFAM" id="SSF55874">
    <property type="entry name" value="ATPase domain of HSP90 chaperone/DNA topoisomerase II/histidine kinase"/>
    <property type="match status" value="1"/>
</dbReference>
<dbReference type="EC" id="2.7.13.3" evidence="2"/>
<dbReference type="AlphaFoldDB" id="A0A7K1XUY6"/>
<dbReference type="InterPro" id="IPR036097">
    <property type="entry name" value="HisK_dim/P_sf"/>
</dbReference>
<feature type="transmembrane region" description="Helical" evidence="5">
    <location>
        <begin position="395"/>
        <end position="416"/>
    </location>
</feature>
<evidence type="ECO:0000256" key="2">
    <source>
        <dbReference type="ARBA" id="ARBA00012438"/>
    </source>
</evidence>
<name>A0A7K1XUY6_9SPHI</name>
<gene>
    <name evidence="8" type="ORF">GS398_04810</name>
</gene>
<dbReference type="InterPro" id="IPR036890">
    <property type="entry name" value="HATPase_C_sf"/>
</dbReference>
<evidence type="ECO:0000256" key="1">
    <source>
        <dbReference type="ARBA" id="ARBA00000085"/>
    </source>
</evidence>
<dbReference type="Gene3D" id="3.30.565.10">
    <property type="entry name" value="Histidine kinase-like ATPase, C-terminal domain"/>
    <property type="match status" value="1"/>
</dbReference>
<organism evidence="8 9">
    <name type="scientific">Hufsiella ginkgonis</name>
    <dbReference type="NCBI Taxonomy" id="2695274"/>
    <lineage>
        <taxon>Bacteria</taxon>
        <taxon>Pseudomonadati</taxon>
        <taxon>Bacteroidota</taxon>
        <taxon>Sphingobacteriia</taxon>
        <taxon>Sphingobacteriales</taxon>
        <taxon>Sphingobacteriaceae</taxon>
        <taxon>Hufsiella</taxon>
    </lineage>
</organism>
<dbReference type="Pfam" id="PF07696">
    <property type="entry name" value="7TMR-DISMED2"/>
    <property type="match status" value="1"/>
</dbReference>
<evidence type="ECO:0000256" key="4">
    <source>
        <dbReference type="SAM" id="Coils"/>
    </source>
</evidence>
<dbReference type="InterPro" id="IPR005467">
    <property type="entry name" value="His_kinase_dom"/>
</dbReference>